<dbReference type="EMBL" id="KC951854">
    <property type="protein sequence ID" value="AGZ95344.1"/>
    <property type="molecule type" value="Genomic_DNA"/>
</dbReference>
<evidence type="ECO:0000313" key="2">
    <source>
        <dbReference type="Proteomes" id="UP000134642"/>
    </source>
</evidence>
<sequence>MNVNKLDEIIKLSPFRNMDKIKINKDDNCLLGNRCFVKMDTVKHFPTNSVATSDSVIIKGYRFTLTELLYSPFHFQQPQCQYLLPSFVLKCIDEATKNKTICKYCIINKDDNSLNINIFVPTFDLKYLIIGLRIKHFWSSKFQIE</sequence>
<reference evidence="1 2" key="1">
    <citation type="journal article" date="2014" name="Vet. Microbiol.">
        <title>Complete genome sequence analysis of goatpox virus isolated from China shows high variation.</title>
        <authorList>
            <person name="Zeng X."/>
            <person name="Chi X."/>
            <person name="Li W."/>
            <person name="Hao W."/>
            <person name="Li M."/>
            <person name="Huang X."/>
            <person name="Huang Y."/>
            <person name="Rock D.L."/>
            <person name="Luo S."/>
            <person name="Wang S."/>
        </authorList>
    </citation>
    <scope>NUCLEOTIDE SEQUENCE [LARGE SCALE GENOMIC DNA]</scope>
    <source>
        <strain evidence="1">FZ</strain>
    </source>
</reference>
<gene>
    <name evidence="1" type="primary">GTPV025</name>
</gene>
<evidence type="ECO:0000313" key="1">
    <source>
        <dbReference type="EMBL" id="AGZ95344.1"/>
    </source>
</evidence>
<organism evidence="1 2">
    <name type="scientific">Goatpox virus FZ</name>
    <dbReference type="NCBI Taxonomy" id="1416740"/>
    <lineage>
        <taxon>Viruses</taxon>
        <taxon>Varidnaviria</taxon>
        <taxon>Bamfordvirae</taxon>
        <taxon>Nucleocytoviricota</taxon>
        <taxon>Pokkesviricetes</taxon>
        <taxon>Chitovirales</taxon>
        <taxon>Poxviridae</taxon>
        <taxon>Chordopoxvirinae</taxon>
        <taxon>Capripoxvirus</taxon>
        <taxon>Capripoxvirus goatpox</taxon>
        <taxon>Goatpox virus</taxon>
    </lineage>
</organism>
<accession>A0A075CI56</accession>
<protein>
    <submittedName>
        <fullName evidence="1">Uncharacterized protein</fullName>
    </submittedName>
</protein>
<proteinExistence type="predicted"/>
<dbReference type="PIRSF" id="PIRSF015694">
    <property type="entry name" value="VAC_F15L"/>
    <property type="match status" value="1"/>
</dbReference>
<name>A0A075CI56_9POXV</name>
<dbReference type="Proteomes" id="UP000134642">
    <property type="component" value="Segment"/>
</dbReference>
<dbReference type="InterPro" id="IPR007675">
    <property type="entry name" value="Poxvirus_F15"/>
</dbReference>
<dbReference type="Pfam" id="PF04596">
    <property type="entry name" value="Pox_F15"/>
    <property type="match status" value="1"/>
</dbReference>